<dbReference type="SUPFAM" id="SSF56204">
    <property type="entry name" value="Hect, E3 ligase catalytic domain"/>
    <property type="match status" value="1"/>
</dbReference>
<evidence type="ECO:0000313" key="3">
    <source>
        <dbReference type="Proteomes" id="UP000051952"/>
    </source>
</evidence>
<feature type="compositionally biased region" description="Polar residues" evidence="1">
    <location>
        <begin position="15"/>
        <end position="31"/>
    </location>
</feature>
<dbReference type="Gene3D" id="3.90.1750.10">
    <property type="entry name" value="Hect, E3 ligase catalytic domains"/>
    <property type="match status" value="1"/>
</dbReference>
<dbReference type="VEuPathDB" id="TriTrypDB:BSAL_70330"/>
<protein>
    <submittedName>
        <fullName evidence="2">Uncharacterized protein</fullName>
    </submittedName>
</protein>
<dbReference type="Proteomes" id="UP000051952">
    <property type="component" value="Unassembled WGS sequence"/>
</dbReference>
<dbReference type="InterPro" id="IPR035983">
    <property type="entry name" value="Hect_E3_ubiquitin_ligase"/>
</dbReference>
<proteinExistence type="predicted"/>
<sequence>MRPSSANPRTRVPQRPSSASIYTASIRSTGNAVAPSLTPRQRPTVNRAPLDSSNVNGLARTLPQISTALQEDTMFGHVEEHTHMTRISVDQPVSESHQSAAASAARTFLESCRRRGEDSSDAVDTEAKPVAHRVHVETEVDASPRGSSQRSGDSNALLAAVAFLDQGDYAAAFRAFSQLEASIASVLSTGSTTSDDRVAACRYFLNFGVCAATCGLHDKACTLFERAKRVAIIDGKNGVLLEACNFNLRVVRKHIAEAQRQDPSWLTKSSANMAREYYTFVNTTATNAQQDAVQLPARPKTTEIVPPSSPPAPNALPEALCDLIASSLLSNARSSMQADASPMNRTKLCVMVSRPHAAQELAWYFSSMDEAELHRPMEMRVKGEASIDGGYGGVTNDIVGVFFRAVLEMALSYGRISTVAAASSVLKQHDARQGVTPADHFYSLGVLMVKCFIEGRSFTVLRRLLAYEGIAHFVLASRAFTDASTPRNPTTPLQAFLQWLPDATLRWGSLHAVSSVLLNDLRRLDQETGSNFSHGVEWYWQRKKISNDATEWCEEFLPLCADWIQHVTSIPPGWNDTSATLPDVQRLMFLWDNVLWSRYEVLSNVRRGVSFAANILPDAILSSTLSGVPSATHNAALEGSIVKLFQNTVCGGDAHGPVVTGKDIVERLEFRGWGTDTEAPYMLCSWLHQAAPQMAVDFLALCTGMTALPFEASTSAQPKMPGIIVMPTTMHLYARTCFFTLYIPRWEGCMHLYARTCFFTLYIPRWEGCAVAEVHACIDAAVCAYRHSAVMHEVDIS</sequence>
<feature type="region of interest" description="Disordered" evidence="1">
    <location>
        <begin position="1"/>
        <end position="53"/>
    </location>
</feature>
<dbReference type="GO" id="GO:0004842">
    <property type="term" value="F:ubiquitin-protein transferase activity"/>
    <property type="evidence" value="ECO:0007669"/>
    <property type="project" value="InterPro"/>
</dbReference>
<reference evidence="3" key="1">
    <citation type="submission" date="2015-09" db="EMBL/GenBank/DDBJ databases">
        <authorList>
            <consortium name="Pathogen Informatics"/>
        </authorList>
    </citation>
    <scope>NUCLEOTIDE SEQUENCE [LARGE SCALE GENOMIC DNA]</scope>
    <source>
        <strain evidence="3">Lake Konstanz</strain>
    </source>
</reference>
<name>A0A0S4IRU6_BODSA</name>
<accession>A0A0S4IRU6</accession>
<organism evidence="2 3">
    <name type="scientific">Bodo saltans</name>
    <name type="common">Flagellated protozoan</name>
    <dbReference type="NCBI Taxonomy" id="75058"/>
    <lineage>
        <taxon>Eukaryota</taxon>
        <taxon>Discoba</taxon>
        <taxon>Euglenozoa</taxon>
        <taxon>Kinetoplastea</taxon>
        <taxon>Metakinetoplastina</taxon>
        <taxon>Eubodonida</taxon>
        <taxon>Bodonidae</taxon>
        <taxon>Bodo</taxon>
    </lineage>
</organism>
<dbReference type="EMBL" id="CYKH01000513">
    <property type="protein sequence ID" value="CUG03922.1"/>
    <property type="molecule type" value="Genomic_DNA"/>
</dbReference>
<evidence type="ECO:0000313" key="2">
    <source>
        <dbReference type="EMBL" id="CUG03922.1"/>
    </source>
</evidence>
<gene>
    <name evidence="2" type="ORF">BSAL_70330</name>
</gene>
<keyword evidence="3" id="KW-1185">Reference proteome</keyword>
<dbReference type="AlphaFoldDB" id="A0A0S4IRU6"/>
<evidence type="ECO:0000256" key="1">
    <source>
        <dbReference type="SAM" id="MobiDB-lite"/>
    </source>
</evidence>